<name>L1Q5I1_9CLOT</name>
<dbReference type="GO" id="GO:0046872">
    <property type="term" value="F:metal ion binding"/>
    <property type="evidence" value="ECO:0007669"/>
    <property type="project" value="UniProtKB-KW"/>
</dbReference>
<evidence type="ECO:0000256" key="1">
    <source>
        <dbReference type="PIRSR" id="PIRSR033579-1"/>
    </source>
</evidence>
<dbReference type="PATRIC" id="fig|545697.3.peg.2962"/>
<evidence type="ECO:0000313" key="4">
    <source>
        <dbReference type="Proteomes" id="UP000010420"/>
    </source>
</evidence>
<dbReference type="EMBL" id="AMEZ01000110">
    <property type="protein sequence ID" value="EKY23233.1"/>
    <property type="molecule type" value="Genomic_DNA"/>
</dbReference>
<dbReference type="GO" id="GO:0019251">
    <property type="term" value="P:anaerobic cobalamin biosynthetic process"/>
    <property type="evidence" value="ECO:0007669"/>
    <property type="project" value="InterPro"/>
</dbReference>
<dbReference type="Pfam" id="PF06180">
    <property type="entry name" value="CbiK"/>
    <property type="match status" value="1"/>
</dbReference>
<gene>
    <name evidence="3" type="ORF">HMPREF0216_03018</name>
</gene>
<sequence length="259" mass="29873">MKAIILVAFGSASLQGIRDSIELLEEDLREEFNNEYTIFKAFTSKKVISLLKERHNYVIPYLSELLFNLANDGYEEVNIVPLHMMKGKGYQGLVDIRNEYSYSFKKLRLLDTLLGSEEDKQEKTIRNMVTAMDEHMEDGKILLSGHGSKEDSNSIYSKIEYEFNKRYKDKFYMATLEGSNTFDKVLSKLKRDDVKSITIKPLLIIPGKHYIHDISEGENSYVGILRSNGIITSISKSSLLQYKKIRQLYIDNIKMAIKN</sequence>
<dbReference type="Proteomes" id="UP000010420">
    <property type="component" value="Unassembled WGS sequence"/>
</dbReference>
<feature type="active site" description="Proton acceptor" evidence="1">
    <location>
        <position position="146"/>
    </location>
</feature>
<feature type="binding site" evidence="2">
    <location>
        <position position="177"/>
    </location>
    <ligand>
        <name>Co(2+)</name>
        <dbReference type="ChEBI" id="CHEBI:48828"/>
    </ligand>
</feature>
<dbReference type="InterPro" id="IPR010388">
    <property type="entry name" value="Anaerobic_Co-chelatase"/>
</dbReference>
<proteinExistence type="predicted"/>
<reference evidence="3 4" key="1">
    <citation type="submission" date="2012-05" db="EMBL/GenBank/DDBJ databases">
        <authorList>
            <person name="Weinstock G."/>
            <person name="Sodergren E."/>
            <person name="Lobos E.A."/>
            <person name="Fulton L."/>
            <person name="Fulton R."/>
            <person name="Courtney L."/>
            <person name="Fronick C."/>
            <person name="O'Laughlin M."/>
            <person name="Godfrey J."/>
            <person name="Wilson R.M."/>
            <person name="Miner T."/>
            <person name="Farmer C."/>
            <person name="Delehaunty K."/>
            <person name="Cordes M."/>
            <person name="Minx P."/>
            <person name="Tomlinson C."/>
            <person name="Chen J."/>
            <person name="Wollam A."/>
            <person name="Pepin K.H."/>
            <person name="Bhonagiri V."/>
            <person name="Zhang X."/>
            <person name="Suruliraj S."/>
            <person name="Warren W."/>
            <person name="Mitreva M."/>
            <person name="Mardis E.R."/>
            <person name="Wilson R.K."/>
        </authorList>
    </citation>
    <scope>NUCLEOTIDE SEQUENCE [LARGE SCALE GENOMIC DNA]</scope>
    <source>
        <strain evidence="3 4">DSM 1785</strain>
    </source>
</reference>
<dbReference type="eggNOG" id="COG4822">
    <property type="taxonomic scope" value="Bacteria"/>
</dbReference>
<dbReference type="SUPFAM" id="SSF53800">
    <property type="entry name" value="Chelatase"/>
    <property type="match status" value="1"/>
</dbReference>
<dbReference type="AlphaFoldDB" id="L1Q5I1"/>
<evidence type="ECO:0000256" key="2">
    <source>
        <dbReference type="PIRSR" id="PIRSR033579-3"/>
    </source>
</evidence>
<dbReference type="RefSeq" id="WP_005215471.1">
    <property type="nucleotide sequence ID" value="NZ_KB291697.1"/>
</dbReference>
<dbReference type="Gene3D" id="3.40.50.1400">
    <property type="match status" value="2"/>
</dbReference>
<organism evidence="3 4">
    <name type="scientific">Clostridium celatum DSM 1785</name>
    <dbReference type="NCBI Taxonomy" id="545697"/>
    <lineage>
        <taxon>Bacteria</taxon>
        <taxon>Bacillati</taxon>
        <taxon>Bacillota</taxon>
        <taxon>Clostridia</taxon>
        <taxon>Eubacteriales</taxon>
        <taxon>Clostridiaceae</taxon>
        <taxon>Clostridium</taxon>
    </lineage>
</organism>
<dbReference type="HOGENOM" id="CLU_036584_1_1_9"/>
<feature type="binding site" evidence="2">
    <location>
        <position position="209"/>
    </location>
    <ligand>
        <name>Co(2+)</name>
        <dbReference type="ChEBI" id="CHEBI:48828"/>
    </ligand>
</feature>
<evidence type="ECO:0000313" key="3">
    <source>
        <dbReference type="EMBL" id="EKY23233.1"/>
    </source>
</evidence>
<keyword evidence="4" id="KW-1185">Reference proteome</keyword>
<dbReference type="PIRSF" id="PIRSF033579">
    <property type="entry name" value="Anaer_Co_chel"/>
    <property type="match status" value="1"/>
</dbReference>
<feature type="binding site" evidence="2">
    <location>
        <position position="146"/>
    </location>
    <ligand>
        <name>Co(2+)</name>
        <dbReference type="ChEBI" id="CHEBI:48828"/>
    </ligand>
</feature>
<dbReference type="STRING" id="545697.HMPREF0216_03018"/>
<accession>L1Q5I1</accession>
<protein>
    <submittedName>
        <fullName evidence="3">Cobalt chelatase</fullName>
    </submittedName>
</protein>
<dbReference type="GO" id="GO:0016852">
    <property type="term" value="F:sirohydrochlorin cobaltochelatase activity"/>
    <property type="evidence" value="ECO:0007669"/>
    <property type="project" value="InterPro"/>
</dbReference>
<keyword evidence="2" id="KW-0170">Cobalt</keyword>
<keyword evidence="2" id="KW-0479">Metal-binding</keyword>
<comment type="caution">
    <text evidence="3">The sequence shown here is derived from an EMBL/GenBank/DDBJ whole genome shotgun (WGS) entry which is preliminary data.</text>
</comment>